<dbReference type="SMART" id="SM00404">
    <property type="entry name" value="PTPc_motif"/>
    <property type="match status" value="1"/>
</dbReference>
<dbReference type="GO" id="GO:0016020">
    <property type="term" value="C:membrane"/>
    <property type="evidence" value="ECO:0007669"/>
    <property type="project" value="UniProtKB-SubCell"/>
</dbReference>
<evidence type="ECO:0000259" key="17">
    <source>
        <dbReference type="PROSITE" id="PS50853"/>
    </source>
</evidence>
<feature type="signal peptide" evidence="14">
    <location>
        <begin position="1"/>
        <end position="26"/>
    </location>
</feature>
<keyword evidence="4 14" id="KW-0732">Signal</keyword>
<dbReference type="Pfam" id="PF24942">
    <property type="entry name" value="Fn3_Dep-1_1st"/>
    <property type="match status" value="1"/>
</dbReference>
<evidence type="ECO:0000256" key="9">
    <source>
        <dbReference type="ARBA" id="ARBA00023136"/>
    </source>
</evidence>
<dbReference type="InterPro" id="IPR016130">
    <property type="entry name" value="Tyr_Pase_AS"/>
</dbReference>
<evidence type="ECO:0000256" key="2">
    <source>
        <dbReference type="ARBA" id="ARBA00013064"/>
    </source>
</evidence>
<comment type="catalytic activity">
    <reaction evidence="11">
        <text>O-phospho-L-tyrosyl-[protein] + H2O = L-tyrosyl-[protein] + phosphate</text>
        <dbReference type="Rhea" id="RHEA:10684"/>
        <dbReference type="Rhea" id="RHEA-COMP:10136"/>
        <dbReference type="Rhea" id="RHEA-COMP:20101"/>
        <dbReference type="ChEBI" id="CHEBI:15377"/>
        <dbReference type="ChEBI" id="CHEBI:43474"/>
        <dbReference type="ChEBI" id="CHEBI:46858"/>
        <dbReference type="ChEBI" id="CHEBI:61978"/>
        <dbReference type="EC" id="3.1.3.48"/>
    </reaction>
</comment>
<keyword evidence="7" id="KW-0904">Protein phosphatase</keyword>
<dbReference type="EMBL" id="CATQJA010002663">
    <property type="protein sequence ID" value="CAJ0581335.1"/>
    <property type="molecule type" value="Genomic_DNA"/>
</dbReference>
<dbReference type="SMART" id="SM00060">
    <property type="entry name" value="FN3"/>
    <property type="match status" value="7"/>
</dbReference>
<dbReference type="CDD" id="cd00063">
    <property type="entry name" value="FN3"/>
    <property type="match status" value="1"/>
</dbReference>
<dbReference type="PROSITE" id="PS50056">
    <property type="entry name" value="TYR_PHOSPHATASE_2"/>
    <property type="match status" value="1"/>
</dbReference>
<dbReference type="PRINTS" id="PR00700">
    <property type="entry name" value="PRTYPHPHTASE"/>
</dbReference>
<evidence type="ECO:0000256" key="12">
    <source>
        <dbReference type="SAM" id="MobiDB-lite"/>
    </source>
</evidence>
<evidence type="ECO:0000256" key="13">
    <source>
        <dbReference type="SAM" id="Phobius"/>
    </source>
</evidence>
<dbReference type="InterPro" id="IPR003961">
    <property type="entry name" value="FN3_dom"/>
</dbReference>
<dbReference type="Gene3D" id="2.60.40.10">
    <property type="entry name" value="Immunoglobulins"/>
    <property type="match status" value="2"/>
</dbReference>
<evidence type="ECO:0000256" key="10">
    <source>
        <dbReference type="ARBA" id="ARBA00023180"/>
    </source>
</evidence>
<keyword evidence="19" id="KW-1185">Reference proteome</keyword>
<keyword evidence="3 13" id="KW-0812">Transmembrane</keyword>
<dbReference type="InterPro" id="IPR000387">
    <property type="entry name" value="Tyr_Pase_dom"/>
</dbReference>
<dbReference type="PANTHER" id="PTHR46957:SF3">
    <property type="entry name" value="CYTOKINE RECEPTOR"/>
    <property type="match status" value="1"/>
</dbReference>
<dbReference type="FunFam" id="3.90.190.10:FF:000009">
    <property type="entry name" value="Receptor-type tyrosine-protein phosphatase beta"/>
    <property type="match status" value="1"/>
</dbReference>
<dbReference type="InterPro" id="IPR056966">
    <property type="entry name" value="Fn3_Dep-1_5th"/>
</dbReference>
<dbReference type="InterPro" id="IPR056967">
    <property type="entry name" value="Fn3_Dep-1_1st"/>
</dbReference>
<dbReference type="FunFam" id="2.60.40.10:FF:002676">
    <property type="entry name" value="Receptor-type tyrosine-protein phosphatase dep-1"/>
    <property type="match status" value="1"/>
</dbReference>
<organism evidence="18 19">
    <name type="scientific">Mesorhabditis spiculigera</name>
    <dbReference type="NCBI Taxonomy" id="96644"/>
    <lineage>
        <taxon>Eukaryota</taxon>
        <taxon>Metazoa</taxon>
        <taxon>Ecdysozoa</taxon>
        <taxon>Nematoda</taxon>
        <taxon>Chromadorea</taxon>
        <taxon>Rhabditida</taxon>
        <taxon>Rhabditina</taxon>
        <taxon>Rhabditomorpha</taxon>
        <taxon>Rhabditoidea</taxon>
        <taxon>Rhabditidae</taxon>
        <taxon>Mesorhabditinae</taxon>
        <taxon>Mesorhabditis</taxon>
    </lineage>
</organism>
<keyword evidence="8 13" id="KW-1133">Transmembrane helix</keyword>
<keyword evidence="6" id="KW-0378">Hydrolase</keyword>
<dbReference type="GO" id="GO:0004725">
    <property type="term" value="F:protein tyrosine phosphatase activity"/>
    <property type="evidence" value="ECO:0007669"/>
    <property type="project" value="UniProtKB-EC"/>
</dbReference>
<gene>
    <name evidence="18" type="ORF">MSPICULIGERA_LOCUS19497</name>
</gene>
<dbReference type="InterPro" id="IPR003595">
    <property type="entry name" value="Tyr_Pase_cat"/>
</dbReference>
<dbReference type="Gene3D" id="3.90.190.10">
    <property type="entry name" value="Protein tyrosine phosphatase superfamily"/>
    <property type="match status" value="1"/>
</dbReference>
<dbReference type="Pfam" id="PF24943">
    <property type="entry name" value="Fn3_Dep-1_2nd"/>
    <property type="match status" value="1"/>
</dbReference>
<dbReference type="PROSITE" id="PS50055">
    <property type="entry name" value="TYR_PHOSPHATASE_PTP"/>
    <property type="match status" value="1"/>
</dbReference>
<dbReference type="SUPFAM" id="SSF52799">
    <property type="entry name" value="(Phosphotyrosine protein) phosphatases II"/>
    <property type="match status" value="1"/>
</dbReference>
<feature type="compositionally biased region" description="Low complexity" evidence="12">
    <location>
        <begin position="978"/>
        <end position="990"/>
    </location>
</feature>
<evidence type="ECO:0000259" key="15">
    <source>
        <dbReference type="PROSITE" id="PS50055"/>
    </source>
</evidence>
<proteinExistence type="predicted"/>
<evidence type="ECO:0000256" key="6">
    <source>
        <dbReference type="ARBA" id="ARBA00022801"/>
    </source>
</evidence>
<evidence type="ECO:0000259" key="16">
    <source>
        <dbReference type="PROSITE" id="PS50056"/>
    </source>
</evidence>
<dbReference type="InterPro" id="IPR000242">
    <property type="entry name" value="PTP_cat"/>
</dbReference>
<dbReference type="PROSITE" id="PS00383">
    <property type="entry name" value="TYR_PHOSPHATASE_1"/>
    <property type="match status" value="1"/>
</dbReference>
<feature type="domain" description="Fibronectin type-III" evidence="17">
    <location>
        <begin position="242"/>
        <end position="334"/>
    </location>
</feature>
<dbReference type="SUPFAM" id="SSF49265">
    <property type="entry name" value="Fibronectin type III"/>
    <property type="match status" value="3"/>
</dbReference>
<evidence type="ECO:0000256" key="7">
    <source>
        <dbReference type="ARBA" id="ARBA00022912"/>
    </source>
</evidence>
<keyword evidence="5" id="KW-0677">Repeat</keyword>
<name>A0AA36D761_9BILA</name>
<dbReference type="InterPro" id="IPR036116">
    <property type="entry name" value="FN3_sf"/>
</dbReference>
<evidence type="ECO:0000256" key="8">
    <source>
        <dbReference type="ARBA" id="ARBA00022989"/>
    </source>
</evidence>
<dbReference type="Pfam" id="PF18861">
    <property type="entry name" value="PTP_tm"/>
    <property type="match status" value="1"/>
</dbReference>
<dbReference type="Pfam" id="PF24940">
    <property type="entry name" value="Fn3_Dep-1_5th"/>
    <property type="match status" value="1"/>
</dbReference>
<feature type="domain" description="Tyrosine specific protein phosphatases" evidence="16">
    <location>
        <begin position="1242"/>
        <end position="1318"/>
    </location>
</feature>
<feature type="transmembrane region" description="Helical" evidence="13">
    <location>
        <begin position="910"/>
        <end position="932"/>
    </location>
</feature>
<dbReference type="Pfam" id="PF00102">
    <property type="entry name" value="Y_phosphatase"/>
    <property type="match status" value="1"/>
</dbReference>
<feature type="region of interest" description="Disordered" evidence="12">
    <location>
        <begin position="978"/>
        <end position="1000"/>
    </location>
</feature>
<feature type="domain" description="Fibronectin type-III" evidence="17">
    <location>
        <begin position="646"/>
        <end position="747"/>
    </location>
</feature>
<dbReference type="Pfam" id="PF24946">
    <property type="entry name" value="Fn3_Dep-1_4th"/>
    <property type="match status" value="1"/>
</dbReference>
<protein>
    <recommendedName>
        <fullName evidence="2">protein-tyrosine-phosphatase</fullName>
        <ecNumber evidence="2">3.1.3.48</ecNumber>
    </recommendedName>
</protein>
<dbReference type="Pfam" id="PF24950">
    <property type="entry name" value="Fn3_Dep-1_6th"/>
    <property type="match status" value="1"/>
</dbReference>
<dbReference type="InterPro" id="IPR057482">
    <property type="entry name" value="Fn3_Dep-1_3rd"/>
</dbReference>
<evidence type="ECO:0000256" key="3">
    <source>
        <dbReference type="ARBA" id="ARBA00022692"/>
    </source>
</evidence>
<dbReference type="PANTHER" id="PTHR46957">
    <property type="entry name" value="CYTOKINE RECEPTOR"/>
    <property type="match status" value="1"/>
</dbReference>
<accession>A0AA36D761</accession>
<dbReference type="GO" id="GO:0032502">
    <property type="term" value="P:developmental process"/>
    <property type="evidence" value="ECO:0007669"/>
    <property type="project" value="UniProtKB-ARBA"/>
</dbReference>
<evidence type="ECO:0000313" key="19">
    <source>
        <dbReference type="Proteomes" id="UP001177023"/>
    </source>
</evidence>
<dbReference type="Pfam" id="PF25300">
    <property type="entry name" value="Fn3_Dep-1_3rd"/>
    <property type="match status" value="1"/>
</dbReference>
<dbReference type="Pfam" id="PF00041">
    <property type="entry name" value="fn3"/>
    <property type="match status" value="1"/>
</dbReference>
<evidence type="ECO:0000256" key="11">
    <source>
        <dbReference type="ARBA" id="ARBA00051722"/>
    </source>
</evidence>
<keyword evidence="10" id="KW-0325">Glycoprotein</keyword>
<evidence type="ECO:0000313" key="18">
    <source>
        <dbReference type="EMBL" id="CAJ0581335.1"/>
    </source>
</evidence>
<dbReference type="InterPro" id="IPR041201">
    <property type="entry name" value="PTPRJ_TM"/>
</dbReference>
<comment type="subcellular location">
    <subcellularLocation>
        <location evidence="1">Membrane</location>
        <topology evidence="1">Single-pass type I membrane protein</topology>
    </subcellularLocation>
</comment>
<dbReference type="Proteomes" id="UP001177023">
    <property type="component" value="Unassembled WGS sequence"/>
</dbReference>
<dbReference type="InterPro" id="IPR013783">
    <property type="entry name" value="Ig-like_fold"/>
</dbReference>
<dbReference type="SMART" id="SM00194">
    <property type="entry name" value="PTPc"/>
    <property type="match status" value="1"/>
</dbReference>
<dbReference type="InterPro" id="IPR056968">
    <property type="entry name" value="Fn3_Dep-1_2nd"/>
</dbReference>
<dbReference type="InterPro" id="IPR029021">
    <property type="entry name" value="Prot-tyrosine_phosphatase-like"/>
</dbReference>
<evidence type="ECO:0000256" key="1">
    <source>
        <dbReference type="ARBA" id="ARBA00004479"/>
    </source>
</evidence>
<dbReference type="EC" id="3.1.3.48" evidence="2"/>
<evidence type="ECO:0000256" key="5">
    <source>
        <dbReference type="ARBA" id="ARBA00022737"/>
    </source>
</evidence>
<dbReference type="InterPro" id="IPR056970">
    <property type="entry name" value="Fn3_Dep-1_4th"/>
</dbReference>
<reference evidence="18" key="1">
    <citation type="submission" date="2023-06" db="EMBL/GenBank/DDBJ databases">
        <authorList>
            <person name="Delattre M."/>
        </authorList>
    </citation>
    <scope>NUCLEOTIDE SEQUENCE</scope>
    <source>
        <strain evidence="18">AF72</strain>
    </source>
</reference>
<dbReference type="PROSITE" id="PS50853">
    <property type="entry name" value="FN3"/>
    <property type="match status" value="2"/>
</dbReference>
<comment type="caution">
    <text evidence="18">The sequence shown here is derived from an EMBL/GenBank/DDBJ whole genome shotgun (WGS) entry which is preliminary data.</text>
</comment>
<feature type="non-terminal residue" evidence="18">
    <location>
        <position position="1"/>
    </location>
</feature>
<feature type="domain" description="Tyrosine-protein phosphatase" evidence="15">
    <location>
        <begin position="1066"/>
        <end position="1327"/>
    </location>
</feature>
<dbReference type="InterPro" id="IPR056969">
    <property type="entry name" value="Fn3_Dep-1_6th"/>
</dbReference>
<dbReference type="InterPro" id="IPR050713">
    <property type="entry name" value="RTP_Phos/Ushers"/>
</dbReference>
<sequence length="1379" mass="153742">MSLRAMLHFISIFLFILLLRIEAIRAQDSRIGDPSAGIDPGGRTLPEHFVIIKDTRSPWSQLSVTLPTRRSDFEQFIAKVVDVTEKVPHATRDVNRTFLASVEDASVIKIHNLHPGHKYSITIIGRRADSSEKIKSETVVMDPQAPEILLGKDIVASETNVTLHATKTNKAVQELFKVDYVQLEPEERFPTLEVLDIPEQQDLEIYLGNLNPGREYKVKIAAVKAGLKSRPWEATLATKPSTPTGLRATDMQPNCVKLEWDLAGDSGFDAFEVEYGSKDSENVHKLTVTDGRSSLLCDSIQPGKRLRFVVTTRKGAVLSSPAVMLHDVRPLAPTEFRVRPDMTKGKYHVEADLSELSHSDLCHLTVISESLTRSENEASLEKSGHGCVFYLPLTPGERFEFAVSSSSNNVPSAKLQKSVVLGPAFDMKAFGLNVQETKTGLELQWPQSEVFMSKLKDMWAKIVGQKSVLQLRLTPLDKGKTRERSRQFDSQPSKGEPIVVQGLRRGSCYQVQIYTVTRTGIVSEARYNESLRMAAPPVSLILDAVTHTTATLKFHTNFSDPVNSTPNPECQLSVTVSDMHQMVVFDRRLPLSVDMPPLALTGLRPYHKYNVNSQVICGGLSSSQCAPSSRTMKSLSFSTRQDRPGPVQGLQVKPLNPYSIQLLWLPPALPNGVLTHYVVGVQPTEPGQEPWSVNVALSNKRPDHTVEAVVDGLTGGQLYRLEVRAVTEAGAGDPPASNDQATVTMPIMAPPKPPSALDVVLDTISPQTMTIRYTTQMFDSKNGRVTKSAVIVAEVTEDGRVTETWLYADNKTYTWAEVQRFDVWPAYTATVNEVPVMKRAAPVRTITEVLGSNPNCRDLPADAVCNGPLKPGTAYKFKLRVFTAPNLWTDTDYSPVIQTEPLPSGISRGLLLWCLGALIVVGLVSALCLLIWNRTRNKRNPSFNANTKEGQWAALKMIMAERAADCLAKLGLDSTPSAPCASTSPTQPAAQHLQQPTFGHHRRCRSLRERTGVDHRLERLPSGPAIFRTPIYTVMPGTNTNKSRPVRIQDFAEHVRMMSADSDFRFSEEYEQLKNVGLGQSISAAELTVNRVKNRFTNILPYDHSRVKLVKAVDDEGADYINANYMPGINSRREFIAAQGPLPSTRDHFWQMVWEQQCPSIIALTKCVEKGRDKCHQYWPDAEHVSVLYGDIEVTLMSEQQYNEFVVRELRLCNLGENTQPRNVLHLHYMAWPDFGVPEHPQGIVNLARLFRHRIPHSPHNKPTIVHCSAGVGRSGTFMAFDRLVRQMSLEMPIDVFGTVHEMRLERCSMVQNEQQYIFIHHCLLFVLQTGLLSDWNQPISTILLGGHEFHNGHTGTRGEMHQNQAFVEDDEGIAESGF</sequence>
<feature type="chain" id="PRO_5041239132" description="protein-tyrosine-phosphatase" evidence="14">
    <location>
        <begin position="27"/>
        <end position="1379"/>
    </location>
</feature>
<keyword evidence="9 13" id="KW-0472">Membrane</keyword>
<evidence type="ECO:0000256" key="14">
    <source>
        <dbReference type="SAM" id="SignalP"/>
    </source>
</evidence>
<evidence type="ECO:0000256" key="4">
    <source>
        <dbReference type="ARBA" id="ARBA00022729"/>
    </source>
</evidence>